<keyword evidence="8" id="KW-1185">Reference proteome</keyword>
<keyword evidence="7" id="KW-0032">Aminotransferase</keyword>
<dbReference type="Pfam" id="PF00392">
    <property type="entry name" value="GntR"/>
    <property type="match status" value="1"/>
</dbReference>
<dbReference type="InterPro" id="IPR051446">
    <property type="entry name" value="HTH_trans_reg/aminotransferase"/>
</dbReference>
<dbReference type="InterPro" id="IPR015422">
    <property type="entry name" value="PyrdxlP-dep_Trfase_small"/>
</dbReference>
<dbReference type="Gene3D" id="3.90.1150.10">
    <property type="entry name" value="Aspartate Aminotransferase, domain 1"/>
    <property type="match status" value="1"/>
</dbReference>
<name>A0ABX8BX74_9ACTN</name>
<feature type="domain" description="HTH gntR-type" evidence="6">
    <location>
        <begin position="4"/>
        <end position="70"/>
    </location>
</feature>
<keyword evidence="2" id="KW-0663">Pyridoxal phosphate</keyword>
<evidence type="ECO:0000256" key="4">
    <source>
        <dbReference type="ARBA" id="ARBA00023125"/>
    </source>
</evidence>
<reference evidence="8" key="1">
    <citation type="submission" date="2021-05" db="EMBL/GenBank/DDBJ databases">
        <title>Direct Submission.</title>
        <authorList>
            <person name="Li K."/>
            <person name="Gao J."/>
        </authorList>
    </citation>
    <scope>NUCLEOTIDE SEQUENCE [LARGE SCALE GENOMIC DNA]</scope>
    <source>
        <strain evidence="8">HDS12</strain>
    </source>
</reference>
<dbReference type="Proteomes" id="UP000678016">
    <property type="component" value="Chromosome"/>
</dbReference>
<sequence>MKQRSSVRELTDFLRREVDRYSPGEKLPSSRALVDRYGVSPVTVSRAVAALVAEGVVVTRPGAGAFRAGTGASGSPVGDTSWQEVALSAESAAASGEPVPRTVDASGVLATLTPPALGVIVFNGGYLHPALQPEQAMGAALARAGRRPGAWARPPAEGVEELRGWFARQIGGSVGAADVLVTAGGQSALTTALRALAHPGAPVLVESPTYTGLLAIVRAAGLRPVPVPVDAEGIRTDLLEEAFAASGARVVVCQPLFHNPTGTVLAPARRGEVVRIARAAGAFVVEDDFARHLAHADAAAPPPPLAAEDPDGTVVHVRSLTKATSPSLRVGAIAARGPVTRRLRAIQLVDSFFVARPLQEAVLELVGSPVWGRHLRAVAAGLCERRTAMAAALARELPELAAPHLPSGGYHLWLRLAGETDEAALVSAALRAGVAVAAGQAYFPAEPTAPHLRLSYGGAAGTAEITEGVRRLRAAFAGTVSGE</sequence>
<keyword evidence="7" id="KW-0808">Transferase</keyword>
<evidence type="ECO:0000256" key="5">
    <source>
        <dbReference type="ARBA" id="ARBA00023163"/>
    </source>
</evidence>
<keyword evidence="5" id="KW-0804">Transcription</keyword>
<evidence type="ECO:0000313" key="7">
    <source>
        <dbReference type="EMBL" id="QUX26795.1"/>
    </source>
</evidence>
<dbReference type="SMART" id="SM00345">
    <property type="entry name" value="HTH_GNTR"/>
    <property type="match status" value="1"/>
</dbReference>
<dbReference type="EMBL" id="CP074132">
    <property type="protein sequence ID" value="QUX26795.1"/>
    <property type="molecule type" value="Genomic_DNA"/>
</dbReference>
<proteinExistence type="inferred from homology"/>
<accession>A0ABX8BX74</accession>
<dbReference type="CDD" id="cd07377">
    <property type="entry name" value="WHTH_GntR"/>
    <property type="match status" value="1"/>
</dbReference>
<dbReference type="GO" id="GO:0008483">
    <property type="term" value="F:transaminase activity"/>
    <property type="evidence" value="ECO:0007669"/>
    <property type="project" value="UniProtKB-KW"/>
</dbReference>
<organism evidence="7 8">
    <name type="scientific">Nocardiopsis akebiae</name>
    <dbReference type="NCBI Taxonomy" id="2831968"/>
    <lineage>
        <taxon>Bacteria</taxon>
        <taxon>Bacillati</taxon>
        <taxon>Actinomycetota</taxon>
        <taxon>Actinomycetes</taxon>
        <taxon>Streptosporangiales</taxon>
        <taxon>Nocardiopsidaceae</taxon>
        <taxon>Nocardiopsis</taxon>
    </lineage>
</organism>
<dbReference type="InterPro" id="IPR004839">
    <property type="entry name" value="Aminotransferase_I/II_large"/>
</dbReference>
<dbReference type="InterPro" id="IPR000524">
    <property type="entry name" value="Tscrpt_reg_HTH_GntR"/>
</dbReference>
<dbReference type="SUPFAM" id="SSF53383">
    <property type="entry name" value="PLP-dependent transferases"/>
    <property type="match status" value="1"/>
</dbReference>
<evidence type="ECO:0000256" key="1">
    <source>
        <dbReference type="ARBA" id="ARBA00005384"/>
    </source>
</evidence>
<dbReference type="InterPro" id="IPR015421">
    <property type="entry name" value="PyrdxlP-dep_Trfase_major"/>
</dbReference>
<dbReference type="RefSeq" id="WP_212639896.1">
    <property type="nucleotide sequence ID" value="NZ_CP074132.1"/>
</dbReference>
<keyword evidence="4" id="KW-0238">DNA-binding</keyword>
<evidence type="ECO:0000256" key="3">
    <source>
        <dbReference type="ARBA" id="ARBA00023015"/>
    </source>
</evidence>
<dbReference type="PANTHER" id="PTHR46577">
    <property type="entry name" value="HTH-TYPE TRANSCRIPTIONAL REGULATORY PROTEIN GABR"/>
    <property type="match status" value="1"/>
</dbReference>
<dbReference type="InterPro" id="IPR036388">
    <property type="entry name" value="WH-like_DNA-bd_sf"/>
</dbReference>
<dbReference type="CDD" id="cd00609">
    <property type="entry name" value="AAT_like"/>
    <property type="match status" value="1"/>
</dbReference>
<dbReference type="Gene3D" id="3.40.640.10">
    <property type="entry name" value="Type I PLP-dependent aspartate aminotransferase-like (Major domain)"/>
    <property type="match status" value="1"/>
</dbReference>
<dbReference type="PANTHER" id="PTHR46577:SF2">
    <property type="entry name" value="TRANSCRIPTIONAL REGULATORY PROTEIN"/>
    <property type="match status" value="1"/>
</dbReference>
<protein>
    <submittedName>
        <fullName evidence="7">PLP-dependent aminotransferase family protein</fullName>
    </submittedName>
</protein>
<evidence type="ECO:0000259" key="6">
    <source>
        <dbReference type="PROSITE" id="PS50949"/>
    </source>
</evidence>
<dbReference type="InterPro" id="IPR015424">
    <property type="entry name" value="PyrdxlP-dep_Trfase"/>
</dbReference>
<evidence type="ECO:0000313" key="8">
    <source>
        <dbReference type="Proteomes" id="UP000678016"/>
    </source>
</evidence>
<dbReference type="SUPFAM" id="SSF46785">
    <property type="entry name" value="Winged helix' DNA-binding domain"/>
    <property type="match status" value="1"/>
</dbReference>
<dbReference type="Pfam" id="PF00155">
    <property type="entry name" value="Aminotran_1_2"/>
    <property type="match status" value="1"/>
</dbReference>
<evidence type="ECO:0000256" key="2">
    <source>
        <dbReference type="ARBA" id="ARBA00022898"/>
    </source>
</evidence>
<gene>
    <name evidence="7" type="ORF">KGD83_15520</name>
</gene>
<keyword evidence="3" id="KW-0805">Transcription regulation</keyword>
<comment type="similarity">
    <text evidence="1">In the C-terminal section; belongs to the class-I pyridoxal-phosphate-dependent aminotransferase family.</text>
</comment>
<dbReference type="InterPro" id="IPR036390">
    <property type="entry name" value="WH_DNA-bd_sf"/>
</dbReference>
<dbReference type="PROSITE" id="PS50949">
    <property type="entry name" value="HTH_GNTR"/>
    <property type="match status" value="1"/>
</dbReference>
<dbReference type="Gene3D" id="1.10.10.10">
    <property type="entry name" value="Winged helix-like DNA-binding domain superfamily/Winged helix DNA-binding domain"/>
    <property type="match status" value="1"/>
</dbReference>